<gene>
    <name evidence="7" type="ORF">CYCCA115_LOCUS22588</name>
</gene>
<dbReference type="InterPro" id="IPR050386">
    <property type="entry name" value="Glycosyl_hydrolase_5"/>
</dbReference>
<evidence type="ECO:0000256" key="5">
    <source>
        <dbReference type="ARBA" id="ARBA00036824"/>
    </source>
</evidence>
<evidence type="ECO:0000256" key="1">
    <source>
        <dbReference type="ARBA" id="ARBA00022801"/>
    </source>
</evidence>
<evidence type="ECO:0000256" key="6">
    <source>
        <dbReference type="ARBA" id="ARBA00038929"/>
    </source>
</evidence>
<accession>A0AAD2GAE0</accession>
<evidence type="ECO:0000256" key="2">
    <source>
        <dbReference type="ARBA" id="ARBA00023180"/>
    </source>
</evidence>
<keyword evidence="2" id="KW-0325">Glycoprotein</keyword>
<evidence type="ECO:0000313" key="8">
    <source>
        <dbReference type="Proteomes" id="UP001295423"/>
    </source>
</evidence>
<dbReference type="AlphaFoldDB" id="A0AAD2GAE0"/>
<comment type="caution">
    <text evidence="7">The sequence shown here is derived from an EMBL/GenBank/DDBJ whole genome shotgun (WGS) entry which is preliminary data.</text>
</comment>
<comment type="catalytic activity">
    <reaction evidence="5">
        <text>Successive hydrolysis of beta-D-glucose units from the non-reducing ends of (1-&gt;3)-beta-D-glucans, releasing alpha-glucose.</text>
        <dbReference type="EC" id="3.2.1.58"/>
    </reaction>
</comment>
<proteinExistence type="predicted"/>
<sequence length="611" mass="68657">MDSTFSKSWIRGVNIGGWLLMERWITPYMFAITDCHTTGESLCFYPGQISAPPTTSPHHQYCDLFHCEPHLIESVSGKKDFPADEYTLSQSFDSKDIAEKYFSYHFDNFVGKNDVIALNDAGVTHVKVPMPHWIKRETKDDPWVGGRWLYFIRFVGWCREYGIEVWVDIQTAPGSQNGFDHSGQLLAQPTCEHWSSSAENVERSLHAVNEIAQGIMNDSLRDVVTGFGILHEPFSDCDVYVIRDFSNMAFESVRSIMGSDTHVFMGDSFDAAEWNSGWWTDPGHSHTYLDSHYFHVFGERNRALSPKQHIALLCTRNARDTSSCCYEDAPTNQIPSRGISRIVGKWTAAFDTLTALKLKDVMANIQQHGEALEFNRTITEGRMRFLSNFVHAQMVTYESMNSGVSSGWFFHTLKTEGGAFLEWNFLYGIKQGWIQNLPPRERSAESMYGSCESIATKTSDDTSIVHEFPDPNQKSVELWLGDEFDDDYVISHAASIDANGHTIAPENTVEKDFNLAGGSNGQTIAPESIVEEDFNLAGGSEALSVGQSEVVEAKRSGGAFPLFVMVLFCYGIWKVFFAQGQSPLGGFRNQHQYTDLEGSLGRSTELQVRSF</sequence>
<dbReference type="GO" id="GO:0005576">
    <property type="term" value="C:extracellular region"/>
    <property type="evidence" value="ECO:0007669"/>
    <property type="project" value="TreeGrafter"/>
</dbReference>
<dbReference type="GO" id="GO:0071555">
    <property type="term" value="P:cell wall organization"/>
    <property type="evidence" value="ECO:0007669"/>
    <property type="project" value="UniProtKB-KW"/>
</dbReference>
<dbReference type="EMBL" id="CAKOGP040002313">
    <property type="protein sequence ID" value="CAJ1967049.1"/>
    <property type="molecule type" value="Genomic_DNA"/>
</dbReference>
<reference evidence="7" key="1">
    <citation type="submission" date="2023-08" db="EMBL/GenBank/DDBJ databases">
        <authorList>
            <person name="Audoor S."/>
            <person name="Bilcke G."/>
        </authorList>
    </citation>
    <scope>NUCLEOTIDE SEQUENCE</scope>
</reference>
<evidence type="ECO:0000256" key="4">
    <source>
        <dbReference type="ARBA" id="ARBA00023316"/>
    </source>
</evidence>
<dbReference type="PANTHER" id="PTHR31297:SF34">
    <property type="entry name" value="GLUCAN 1,3-BETA-GLUCOSIDASE 2"/>
    <property type="match status" value="1"/>
</dbReference>
<dbReference type="GO" id="GO:0009986">
    <property type="term" value="C:cell surface"/>
    <property type="evidence" value="ECO:0007669"/>
    <property type="project" value="TreeGrafter"/>
</dbReference>
<dbReference type="PANTHER" id="PTHR31297">
    <property type="entry name" value="GLUCAN ENDO-1,6-BETA-GLUCOSIDASE B"/>
    <property type="match status" value="1"/>
</dbReference>
<dbReference type="Gene3D" id="3.20.20.80">
    <property type="entry name" value="Glycosidases"/>
    <property type="match status" value="1"/>
</dbReference>
<dbReference type="Proteomes" id="UP001295423">
    <property type="component" value="Unassembled WGS sequence"/>
</dbReference>
<dbReference type="SUPFAM" id="SSF51445">
    <property type="entry name" value="(Trans)glycosidases"/>
    <property type="match status" value="1"/>
</dbReference>
<protein>
    <recommendedName>
        <fullName evidence="6">glucan 1,3-beta-glucosidase</fullName>
        <ecNumber evidence="6">3.2.1.58</ecNumber>
    </recommendedName>
</protein>
<keyword evidence="3" id="KW-0326">Glycosidase</keyword>
<dbReference type="InterPro" id="IPR017853">
    <property type="entry name" value="GH"/>
</dbReference>
<evidence type="ECO:0000313" key="7">
    <source>
        <dbReference type="EMBL" id="CAJ1967049.1"/>
    </source>
</evidence>
<dbReference type="GO" id="GO:0004338">
    <property type="term" value="F:glucan exo-1,3-beta-glucosidase activity"/>
    <property type="evidence" value="ECO:0007669"/>
    <property type="project" value="UniProtKB-EC"/>
</dbReference>
<organism evidence="7 8">
    <name type="scientific">Cylindrotheca closterium</name>
    <dbReference type="NCBI Taxonomy" id="2856"/>
    <lineage>
        <taxon>Eukaryota</taxon>
        <taxon>Sar</taxon>
        <taxon>Stramenopiles</taxon>
        <taxon>Ochrophyta</taxon>
        <taxon>Bacillariophyta</taxon>
        <taxon>Bacillariophyceae</taxon>
        <taxon>Bacillariophycidae</taxon>
        <taxon>Bacillariales</taxon>
        <taxon>Bacillariaceae</taxon>
        <taxon>Cylindrotheca</taxon>
    </lineage>
</organism>
<keyword evidence="1" id="KW-0378">Hydrolase</keyword>
<keyword evidence="8" id="KW-1185">Reference proteome</keyword>
<name>A0AAD2GAE0_9STRA</name>
<dbReference type="GO" id="GO:0009251">
    <property type="term" value="P:glucan catabolic process"/>
    <property type="evidence" value="ECO:0007669"/>
    <property type="project" value="TreeGrafter"/>
</dbReference>
<dbReference type="EC" id="3.2.1.58" evidence="6"/>
<evidence type="ECO:0000256" key="3">
    <source>
        <dbReference type="ARBA" id="ARBA00023295"/>
    </source>
</evidence>
<keyword evidence="4" id="KW-0961">Cell wall biogenesis/degradation</keyword>